<sequence>CETRVIPTAVVRKIYLPIVLRDYSVLCNGGFETGNFDCWEHGGDLPQPIVSSPYAHSDKYAALLGDSSYCNTSDPDELGDHKAWMYQTFFVPFMDMPNLTFWYRVQTYDHIKWTDGRLGDSFDVYINDNLILQDNYDNYPDPALGCDSLQDLGWKQFMHDLTPLRGQKITLRFENATRVDGWYNTWTYVDDVQIQAAAQ</sequence>
<protein>
    <recommendedName>
        <fullName evidence="2">PA14 domain-containing protein</fullName>
    </recommendedName>
</protein>
<gene>
    <name evidence="1" type="ORF">S01H1_27422</name>
</gene>
<name>X0TNL1_9ZZZZ</name>
<organism evidence="1">
    <name type="scientific">marine sediment metagenome</name>
    <dbReference type="NCBI Taxonomy" id="412755"/>
    <lineage>
        <taxon>unclassified sequences</taxon>
        <taxon>metagenomes</taxon>
        <taxon>ecological metagenomes</taxon>
    </lineage>
</organism>
<dbReference type="Gene3D" id="2.60.120.260">
    <property type="entry name" value="Galactose-binding domain-like"/>
    <property type="match status" value="1"/>
</dbReference>
<accession>X0TNL1</accession>
<evidence type="ECO:0008006" key="2">
    <source>
        <dbReference type="Google" id="ProtNLM"/>
    </source>
</evidence>
<comment type="caution">
    <text evidence="1">The sequence shown here is derived from an EMBL/GenBank/DDBJ whole genome shotgun (WGS) entry which is preliminary data.</text>
</comment>
<dbReference type="EMBL" id="BARS01016694">
    <property type="protein sequence ID" value="GAF89727.1"/>
    <property type="molecule type" value="Genomic_DNA"/>
</dbReference>
<feature type="non-terminal residue" evidence="1">
    <location>
        <position position="1"/>
    </location>
</feature>
<dbReference type="AlphaFoldDB" id="X0TNL1"/>
<proteinExistence type="predicted"/>
<evidence type="ECO:0000313" key="1">
    <source>
        <dbReference type="EMBL" id="GAF89727.1"/>
    </source>
</evidence>
<reference evidence="1" key="1">
    <citation type="journal article" date="2014" name="Front. Microbiol.">
        <title>High frequency of phylogenetically diverse reductive dehalogenase-homologous genes in deep subseafloor sedimentary metagenomes.</title>
        <authorList>
            <person name="Kawai M."/>
            <person name="Futagami T."/>
            <person name="Toyoda A."/>
            <person name="Takaki Y."/>
            <person name="Nishi S."/>
            <person name="Hori S."/>
            <person name="Arai W."/>
            <person name="Tsubouchi T."/>
            <person name="Morono Y."/>
            <person name="Uchiyama I."/>
            <person name="Ito T."/>
            <person name="Fujiyama A."/>
            <person name="Inagaki F."/>
            <person name="Takami H."/>
        </authorList>
    </citation>
    <scope>NUCLEOTIDE SEQUENCE</scope>
    <source>
        <strain evidence="1">Expedition CK06-06</strain>
    </source>
</reference>